<sequence length="139" mass="15134">MGGRRGVGGEGPSWPPLPPLPPLDRKSSIESEPPTLSGDQIQVARGRDMGLLMWKITPFGPKIEEAALCVMNNASVEEAARIFTEGLEAVVSCVHDDDRGGEKRTRTFILDYRDDDEQQGHQAPIAPAPPFREIATAPF</sequence>
<dbReference type="OrthoDB" id="603047at2759"/>
<feature type="region of interest" description="Disordered" evidence="1">
    <location>
        <begin position="112"/>
        <end position="139"/>
    </location>
</feature>
<feature type="region of interest" description="Disordered" evidence="1">
    <location>
        <begin position="1"/>
        <end position="42"/>
    </location>
</feature>
<accession>A0A9P0YNJ6</accession>
<dbReference type="PANTHER" id="PTHR34808:SF2">
    <property type="entry name" value="EXPRESSED PROTEIN"/>
    <property type="match status" value="1"/>
</dbReference>
<comment type="caution">
    <text evidence="2">The sequence shown here is derived from an EMBL/GenBank/DDBJ whole genome shotgun (WGS) entry which is preliminary data.</text>
</comment>
<gene>
    <name evidence="2" type="ORF">CEURO_LOCUS3631</name>
</gene>
<evidence type="ECO:0000313" key="2">
    <source>
        <dbReference type="EMBL" id="CAH9070371.1"/>
    </source>
</evidence>
<dbReference type="EMBL" id="CAMAPE010000005">
    <property type="protein sequence ID" value="CAH9070371.1"/>
    <property type="molecule type" value="Genomic_DNA"/>
</dbReference>
<evidence type="ECO:0000313" key="3">
    <source>
        <dbReference type="Proteomes" id="UP001152484"/>
    </source>
</evidence>
<reference evidence="2" key="1">
    <citation type="submission" date="2022-07" db="EMBL/GenBank/DDBJ databases">
        <authorList>
            <person name="Macas J."/>
            <person name="Novak P."/>
            <person name="Neumann P."/>
        </authorList>
    </citation>
    <scope>NUCLEOTIDE SEQUENCE</scope>
</reference>
<dbReference type="Proteomes" id="UP001152484">
    <property type="component" value="Unassembled WGS sequence"/>
</dbReference>
<feature type="compositionally biased region" description="Pro residues" evidence="1">
    <location>
        <begin position="13"/>
        <end position="22"/>
    </location>
</feature>
<evidence type="ECO:0000256" key="1">
    <source>
        <dbReference type="SAM" id="MobiDB-lite"/>
    </source>
</evidence>
<dbReference type="PANTHER" id="PTHR34808">
    <property type="entry name" value="EXPRESSED PROTEIN"/>
    <property type="match status" value="1"/>
</dbReference>
<feature type="compositionally biased region" description="Gly residues" evidence="1">
    <location>
        <begin position="1"/>
        <end position="11"/>
    </location>
</feature>
<keyword evidence="3" id="KW-1185">Reference proteome</keyword>
<protein>
    <submittedName>
        <fullName evidence="2">Uncharacterized protein</fullName>
    </submittedName>
</protein>
<dbReference type="AlphaFoldDB" id="A0A9P0YNJ6"/>
<organism evidence="2 3">
    <name type="scientific">Cuscuta europaea</name>
    <name type="common">European dodder</name>
    <dbReference type="NCBI Taxonomy" id="41803"/>
    <lineage>
        <taxon>Eukaryota</taxon>
        <taxon>Viridiplantae</taxon>
        <taxon>Streptophyta</taxon>
        <taxon>Embryophyta</taxon>
        <taxon>Tracheophyta</taxon>
        <taxon>Spermatophyta</taxon>
        <taxon>Magnoliopsida</taxon>
        <taxon>eudicotyledons</taxon>
        <taxon>Gunneridae</taxon>
        <taxon>Pentapetalae</taxon>
        <taxon>asterids</taxon>
        <taxon>lamiids</taxon>
        <taxon>Solanales</taxon>
        <taxon>Convolvulaceae</taxon>
        <taxon>Cuscuteae</taxon>
        <taxon>Cuscuta</taxon>
        <taxon>Cuscuta subgen. Cuscuta</taxon>
    </lineage>
</organism>
<name>A0A9P0YNJ6_CUSEU</name>
<proteinExistence type="predicted"/>